<organism evidence="7 8">
    <name type="scientific">Erwinia persicina</name>
    <dbReference type="NCBI Taxonomy" id="55211"/>
    <lineage>
        <taxon>Bacteria</taxon>
        <taxon>Pseudomonadati</taxon>
        <taxon>Pseudomonadota</taxon>
        <taxon>Gammaproteobacteria</taxon>
        <taxon>Enterobacterales</taxon>
        <taxon>Erwiniaceae</taxon>
        <taxon>Erwinia</taxon>
    </lineage>
</organism>
<protein>
    <submittedName>
        <fullName evidence="7">DNA mismatch repair protein MutT</fullName>
    </submittedName>
    <submittedName>
        <fullName evidence="6">NUDIX domain-containing protein</fullName>
    </submittedName>
</protein>
<accession>A0A3S7S0C5</accession>
<dbReference type="InterPro" id="IPR020476">
    <property type="entry name" value="Nudix_hydrolase"/>
</dbReference>
<keyword evidence="2 4" id="KW-0378">Hydrolase</keyword>
<comment type="cofactor">
    <cofactor evidence="1">
        <name>Mg(2+)</name>
        <dbReference type="ChEBI" id="CHEBI:18420"/>
    </cofactor>
</comment>
<evidence type="ECO:0000259" key="5">
    <source>
        <dbReference type="PROSITE" id="PS51462"/>
    </source>
</evidence>
<dbReference type="CDD" id="cd04685">
    <property type="entry name" value="NUDIX_Hydrolase"/>
    <property type="match status" value="1"/>
</dbReference>
<dbReference type="EMBL" id="JACYNN010000005">
    <property type="protein sequence ID" value="MBD8106841.1"/>
    <property type="molecule type" value="Genomic_DNA"/>
</dbReference>
<dbReference type="Gene3D" id="3.90.79.10">
    <property type="entry name" value="Nucleoside Triphosphate Pyrophosphohydrolase"/>
    <property type="match status" value="1"/>
</dbReference>
<dbReference type="Pfam" id="PF00293">
    <property type="entry name" value="NUDIX"/>
    <property type="match status" value="1"/>
</dbReference>
<keyword evidence="3" id="KW-0460">Magnesium</keyword>
<dbReference type="SUPFAM" id="SSF55811">
    <property type="entry name" value="Nudix"/>
    <property type="match status" value="1"/>
</dbReference>
<dbReference type="PANTHER" id="PTHR43046">
    <property type="entry name" value="GDP-MANNOSE MANNOSYL HYDROLASE"/>
    <property type="match status" value="1"/>
</dbReference>
<dbReference type="InterPro" id="IPR000086">
    <property type="entry name" value="NUDIX_hydrolase_dom"/>
</dbReference>
<evidence type="ECO:0000313" key="6">
    <source>
        <dbReference type="EMBL" id="MBD8106841.1"/>
    </source>
</evidence>
<evidence type="ECO:0000256" key="3">
    <source>
        <dbReference type="ARBA" id="ARBA00022842"/>
    </source>
</evidence>
<dbReference type="KEGG" id="epe:CI789_02185"/>
<proteinExistence type="inferred from homology"/>
<dbReference type="Proteomes" id="UP000661012">
    <property type="component" value="Unassembled WGS sequence"/>
</dbReference>
<keyword evidence="9" id="KW-1185">Reference proteome</keyword>
<evidence type="ECO:0000256" key="1">
    <source>
        <dbReference type="ARBA" id="ARBA00001946"/>
    </source>
</evidence>
<dbReference type="PANTHER" id="PTHR43046:SF12">
    <property type="entry name" value="GDP-MANNOSE MANNOSYL HYDROLASE"/>
    <property type="match status" value="1"/>
</dbReference>
<dbReference type="PRINTS" id="PR00502">
    <property type="entry name" value="NUDIXFAMILY"/>
</dbReference>
<reference evidence="7 8" key="1">
    <citation type="journal article" date="2019" name="Sci. Rep.">
        <title>Differences in resource use lead to coexistence of seed-transmitted microbial populations.</title>
        <authorList>
            <person name="Torres-Cortes G."/>
            <person name="Garcia B.J."/>
            <person name="Compant S."/>
            <person name="Rezki S."/>
            <person name="Jones P."/>
            <person name="Preveaux A."/>
            <person name="Briand M."/>
            <person name="Roulet A."/>
            <person name="Bouchez O."/>
            <person name="Jacobson D."/>
            <person name="Barret M."/>
        </authorList>
    </citation>
    <scope>NUCLEOTIDE SEQUENCE [LARGE SCALE GENOMIC DNA]</scope>
    <source>
        <strain evidence="7 8">CFBP13511</strain>
    </source>
</reference>
<sequence length="157" mass="17888">MRTRPSSRLIVISPENHVLLFRFCHTDDALSGKTYWATPGGGLEHNESYEQAALRELFEETGLTRAAAGQQVASRTFTMMLPSGETVLAEERFFVIYTDKSDIDSSGWSCNEKKVIRDHYWWAVDELRQTKETIFPHDLLMNILEGKLTSYAKHSAS</sequence>
<dbReference type="RefSeq" id="WP_118663559.1">
    <property type="nucleotide sequence ID" value="NZ_CP022725.1"/>
</dbReference>
<dbReference type="PROSITE" id="PS00893">
    <property type="entry name" value="NUDIX_BOX"/>
    <property type="match status" value="1"/>
</dbReference>
<dbReference type="AlphaFoldDB" id="A0A3S7S0C5"/>
<dbReference type="EMBL" id="QGAC01000024">
    <property type="protein sequence ID" value="TKJ85117.1"/>
    <property type="molecule type" value="Genomic_DNA"/>
</dbReference>
<feature type="domain" description="Nudix hydrolase" evidence="5">
    <location>
        <begin position="1"/>
        <end position="145"/>
    </location>
</feature>
<evidence type="ECO:0000256" key="4">
    <source>
        <dbReference type="RuleBase" id="RU003476"/>
    </source>
</evidence>
<evidence type="ECO:0000256" key="2">
    <source>
        <dbReference type="ARBA" id="ARBA00022801"/>
    </source>
</evidence>
<evidence type="ECO:0000313" key="7">
    <source>
        <dbReference type="EMBL" id="TKJ85117.1"/>
    </source>
</evidence>
<comment type="caution">
    <text evidence="7">The sequence shown here is derived from an EMBL/GenBank/DDBJ whole genome shotgun (WGS) entry which is preliminary data.</text>
</comment>
<dbReference type="InterPro" id="IPR020084">
    <property type="entry name" value="NUDIX_hydrolase_CS"/>
</dbReference>
<dbReference type="InterPro" id="IPR015797">
    <property type="entry name" value="NUDIX_hydrolase-like_dom_sf"/>
</dbReference>
<dbReference type="PROSITE" id="PS51462">
    <property type="entry name" value="NUDIX"/>
    <property type="match status" value="1"/>
</dbReference>
<evidence type="ECO:0000313" key="8">
    <source>
        <dbReference type="Proteomes" id="UP000306393"/>
    </source>
</evidence>
<dbReference type="Proteomes" id="UP000306393">
    <property type="component" value="Unassembled WGS sequence"/>
</dbReference>
<dbReference type="OrthoDB" id="9761969at2"/>
<dbReference type="GO" id="GO:0016787">
    <property type="term" value="F:hydrolase activity"/>
    <property type="evidence" value="ECO:0007669"/>
    <property type="project" value="UniProtKB-KW"/>
</dbReference>
<comment type="similarity">
    <text evidence="4">Belongs to the Nudix hydrolase family.</text>
</comment>
<reference evidence="6 9" key="2">
    <citation type="journal article" date="2020" name="FEMS Microbiol. Ecol.">
        <title>Temporal dynamics of bacterial communities during seed development and maturation.</title>
        <authorList>
            <person name="Chesneau G."/>
            <person name="Torres-Cortes G."/>
            <person name="Briand M."/>
            <person name="Darrasse A."/>
            <person name="Preveaux A."/>
            <person name="Marais C."/>
            <person name="Jacques M.A."/>
            <person name="Shade A."/>
            <person name="Barret M."/>
        </authorList>
    </citation>
    <scope>NUCLEOTIDE SEQUENCE [LARGE SCALE GENOMIC DNA]</scope>
    <source>
        <strain evidence="6 9">CFBP13732</strain>
    </source>
</reference>
<gene>
    <name evidence="7" type="ORF">EpCFBP13511_20510</name>
    <name evidence="6" type="ORF">IFT93_10475</name>
</gene>
<evidence type="ECO:0000313" key="9">
    <source>
        <dbReference type="Proteomes" id="UP000661012"/>
    </source>
</evidence>
<name>A0A3S7S0C5_9GAMM</name>